<dbReference type="EMBL" id="SCEB01000441">
    <property type="protein sequence ID" value="RXM99188.1"/>
    <property type="molecule type" value="Genomic_DNA"/>
</dbReference>
<protein>
    <submittedName>
        <fullName evidence="6">Exonuclease 3'-5' domain-containing protein 2</fullName>
    </submittedName>
</protein>
<dbReference type="GO" id="GO:0005634">
    <property type="term" value="C:nucleus"/>
    <property type="evidence" value="ECO:0007669"/>
    <property type="project" value="TreeGrafter"/>
</dbReference>
<dbReference type="Proteomes" id="UP000289886">
    <property type="component" value="Unassembled WGS sequence"/>
</dbReference>
<keyword evidence="5" id="KW-0472">Membrane</keyword>
<gene>
    <name evidence="6" type="ORF">EOD39_11972</name>
</gene>
<feature type="region of interest" description="Disordered" evidence="4">
    <location>
        <begin position="1006"/>
        <end position="1041"/>
    </location>
</feature>
<evidence type="ECO:0000313" key="7">
    <source>
        <dbReference type="Proteomes" id="UP000289886"/>
    </source>
</evidence>
<proteinExistence type="predicted"/>
<dbReference type="AlphaFoldDB" id="A0A662YUJ4"/>
<accession>A0A662YUJ4</accession>
<keyword evidence="3 6" id="KW-0269">Exonuclease</keyword>
<dbReference type="PANTHER" id="PTHR13620:SF104">
    <property type="entry name" value="EXONUCLEASE 3'-5' DOMAIN-CONTAINING PROTEIN 2"/>
    <property type="match status" value="1"/>
</dbReference>
<dbReference type="GO" id="GO:0008408">
    <property type="term" value="F:3'-5' exonuclease activity"/>
    <property type="evidence" value="ECO:0007669"/>
    <property type="project" value="TreeGrafter"/>
</dbReference>
<feature type="compositionally biased region" description="Polar residues" evidence="4">
    <location>
        <begin position="676"/>
        <end position="698"/>
    </location>
</feature>
<feature type="region of interest" description="Disordered" evidence="4">
    <location>
        <begin position="563"/>
        <end position="619"/>
    </location>
</feature>
<evidence type="ECO:0000256" key="1">
    <source>
        <dbReference type="ARBA" id="ARBA00022722"/>
    </source>
</evidence>
<dbReference type="SUPFAM" id="SSF53098">
    <property type="entry name" value="Ribonuclease H-like"/>
    <property type="match status" value="1"/>
</dbReference>
<evidence type="ECO:0000256" key="2">
    <source>
        <dbReference type="ARBA" id="ARBA00022801"/>
    </source>
</evidence>
<dbReference type="CDD" id="cd06141">
    <property type="entry name" value="WRN_exo"/>
    <property type="match status" value="1"/>
</dbReference>
<keyword evidence="7" id="KW-1185">Reference proteome</keyword>
<evidence type="ECO:0000256" key="3">
    <source>
        <dbReference type="ARBA" id="ARBA00022839"/>
    </source>
</evidence>
<feature type="compositionally biased region" description="Polar residues" evidence="4">
    <location>
        <begin position="563"/>
        <end position="576"/>
    </location>
</feature>
<name>A0A662YUJ4_ACIRT</name>
<feature type="transmembrane region" description="Helical" evidence="5">
    <location>
        <begin position="6"/>
        <end position="25"/>
    </location>
</feature>
<organism evidence="6 7">
    <name type="scientific">Acipenser ruthenus</name>
    <name type="common">Sterlet sturgeon</name>
    <dbReference type="NCBI Taxonomy" id="7906"/>
    <lineage>
        <taxon>Eukaryota</taxon>
        <taxon>Metazoa</taxon>
        <taxon>Chordata</taxon>
        <taxon>Craniata</taxon>
        <taxon>Vertebrata</taxon>
        <taxon>Euteleostomi</taxon>
        <taxon>Actinopterygii</taxon>
        <taxon>Chondrostei</taxon>
        <taxon>Acipenseriformes</taxon>
        <taxon>Acipenseridae</taxon>
        <taxon>Acipenser</taxon>
    </lineage>
</organism>
<feature type="compositionally biased region" description="Polar residues" evidence="4">
    <location>
        <begin position="603"/>
        <end position="612"/>
    </location>
</feature>
<dbReference type="Gene3D" id="3.30.420.10">
    <property type="entry name" value="Ribonuclease H-like superfamily/Ribonuclease H"/>
    <property type="match status" value="1"/>
</dbReference>
<dbReference type="InterPro" id="IPR051132">
    <property type="entry name" value="3-5_Exonuclease_domain"/>
</dbReference>
<evidence type="ECO:0000256" key="4">
    <source>
        <dbReference type="SAM" id="MobiDB-lite"/>
    </source>
</evidence>
<dbReference type="PANTHER" id="PTHR13620">
    <property type="entry name" value="3-5 EXONUCLEASE"/>
    <property type="match status" value="1"/>
</dbReference>
<keyword evidence="5" id="KW-0812">Transmembrane</keyword>
<evidence type="ECO:0000256" key="5">
    <source>
        <dbReference type="SAM" id="Phobius"/>
    </source>
</evidence>
<keyword evidence="5" id="KW-1133">Transmembrane helix</keyword>
<dbReference type="GO" id="GO:0005737">
    <property type="term" value="C:cytoplasm"/>
    <property type="evidence" value="ECO:0007669"/>
    <property type="project" value="TreeGrafter"/>
</dbReference>
<keyword evidence="1" id="KW-0540">Nuclease</keyword>
<comment type="caution">
    <text evidence="6">The sequence shown here is derived from an EMBL/GenBank/DDBJ whole genome shotgun (WGS) entry which is preliminary data.</text>
</comment>
<feature type="region of interest" description="Disordered" evidence="4">
    <location>
        <begin position="663"/>
        <end position="698"/>
    </location>
</feature>
<dbReference type="InterPro" id="IPR012337">
    <property type="entry name" value="RNaseH-like_sf"/>
</dbReference>
<evidence type="ECO:0000313" key="6">
    <source>
        <dbReference type="EMBL" id="RXM99188.1"/>
    </source>
</evidence>
<dbReference type="GO" id="GO:0003676">
    <property type="term" value="F:nucleic acid binding"/>
    <property type="evidence" value="ECO:0007669"/>
    <property type="project" value="InterPro"/>
</dbReference>
<keyword evidence="2" id="KW-0378">Hydrolase</keyword>
<sequence length="1041" mass="113387">MSRQTVISTAVLTLLGTTLGGLVIWKAVKSWRQKISNSNQNGELGKVRKREQQQEQEELEGVVVSEHSHWPSLPLAEQLLKVEPALVSCADDWEEVWPAVQRELGVYPVLGIDCEWVSVKGKAGPVALLQMSTFSGLCVAIRLLKFRGDGQTVPRSLLDILQDDSILKAGVGCYEDACRLMRDYGITVNCTVDLRYLAMRQRKSPLYDNCFLHAPDGQPLCTCDKKKAKWYLDKGIGELQSEDPFIVKLKFEPSGRPESQQDYYLTAKENICVVCGRTESYIRKNVVPHEYRRHFPIQMKDHNSHDVLLLCTSCHAASNYHDNLLKQQLSEEHNAPLGCEEGVRPLEDPDRRQVRSGARALLKADSLPESRREELLGTLRTFYSLDEVTPALLQEAAGLETRVAKIIEEDPDCADLQAHYKKPGSSYELKYSGKNIVNDHGAFIFMESYEQAENIAISLTSAVVLELPVNTPANPRTASTETSALLMQVCSSDSPDQLGQGVFCSESGSLEGFQEPCIDLEGKSDLVSPIQETTPLDSLLHDAPPGAKALSQESGCDICAPIQENTHMTGPQSEGLSSPPAGTGDLLDSRSRADVDQLEYPNRNRSCAGTSPKTPPRPVVAQTWSHTFSEPDSAIWEIQAGSQGSNPVMSKWNKEALGSCFPSESSLQADRHSVQDKGNLSASSVRESQPMMTNNSLRNDTVSDACLEDVSVCPSSVPHLTASPPVAALMNQPSFPIEKTIAGEKSRDERPKADVSENVAYTPEESADLSTPADLNPLVVDAADNRAVTPFHSVSPNKELSKKSSIPLINTAGPRNSVKKSKPTVKKMTKAMLIGLVFLGTIVPVVSVDACIGQHASLPFPYKVNGLTSVSHKMKDLCYLNVSDVLAGSCVSCSDLQLCLSASLYPTLHFPSVSERHRGRYTVSWEVIESAHGLSDRQDLKVKECVTVPVPDQFPGTISISIAVVGVGIGCAVLAVLAGLAVQTHQVESWLPMVALHSVDSVNERDEPQETLNGFLDPNQGASPGDEEAGNGLCQDNETPF</sequence>
<reference evidence="6 7" key="1">
    <citation type="submission" date="2019-01" db="EMBL/GenBank/DDBJ databases">
        <title>Draft Genome and Complete Hox-Cluster Characterization of the Sterlet Sturgeon (Acipenser ruthenus).</title>
        <authorList>
            <person name="Wei Q."/>
        </authorList>
    </citation>
    <scope>NUCLEOTIDE SEQUENCE [LARGE SCALE GENOMIC DNA]</scope>
    <source>
        <strain evidence="6">WHYD16114868_AA</strain>
        <tissue evidence="6">Blood</tissue>
    </source>
</reference>
<feature type="transmembrane region" description="Helical" evidence="5">
    <location>
        <begin position="958"/>
        <end position="982"/>
    </location>
</feature>
<dbReference type="InterPro" id="IPR036397">
    <property type="entry name" value="RNaseH_sf"/>
</dbReference>